<dbReference type="InterPro" id="IPR051209">
    <property type="entry name" value="FAD-bind_Monooxygenase_sf"/>
</dbReference>
<keyword evidence="3" id="KW-1185">Reference proteome</keyword>
<dbReference type="PANTHER" id="PTHR42877">
    <property type="entry name" value="L-ORNITHINE N(5)-MONOOXYGENASE-RELATED"/>
    <property type="match status" value="1"/>
</dbReference>
<evidence type="ECO:0000313" key="2">
    <source>
        <dbReference type="EMBL" id="PMD46963.1"/>
    </source>
</evidence>
<gene>
    <name evidence="2" type="ORF">L207DRAFT_477874</name>
</gene>
<protein>
    <submittedName>
        <fullName evidence="2">FAD/NAD(P)-binding domain-containing protein</fullName>
    </submittedName>
</protein>
<comment type="similarity">
    <text evidence="1">Belongs to the FAD-binding monooxygenase family.</text>
</comment>
<dbReference type="Gene3D" id="3.50.50.60">
    <property type="entry name" value="FAD/NAD(P)-binding domain"/>
    <property type="match status" value="3"/>
</dbReference>
<dbReference type="InterPro" id="IPR036188">
    <property type="entry name" value="FAD/NAD-bd_sf"/>
</dbReference>
<dbReference type="Pfam" id="PF13450">
    <property type="entry name" value="NAD_binding_8"/>
    <property type="match status" value="1"/>
</dbReference>
<organism evidence="2 3">
    <name type="scientific">Hyaloscypha variabilis (strain UAMH 11265 / GT02V1 / F)</name>
    <name type="common">Meliniomyces variabilis</name>
    <dbReference type="NCBI Taxonomy" id="1149755"/>
    <lineage>
        <taxon>Eukaryota</taxon>
        <taxon>Fungi</taxon>
        <taxon>Dikarya</taxon>
        <taxon>Ascomycota</taxon>
        <taxon>Pezizomycotina</taxon>
        <taxon>Leotiomycetes</taxon>
        <taxon>Helotiales</taxon>
        <taxon>Hyaloscyphaceae</taxon>
        <taxon>Hyaloscypha</taxon>
        <taxon>Hyaloscypha variabilis</taxon>
    </lineage>
</organism>
<accession>A0A2J6S868</accession>
<name>A0A2J6S868_HYAVF</name>
<dbReference type="PANTHER" id="PTHR42877:SF7">
    <property type="entry name" value="FLAVIN-BINDING MONOOXYGENASE-RELATED"/>
    <property type="match status" value="1"/>
</dbReference>
<dbReference type="EMBL" id="KZ613938">
    <property type="protein sequence ID" value="PMD46963.1"/>
    <property type="molecule type" value="Genomic_DNA"/>
</dbReference>
<sequence>MGSMSLNNEVPEPIAGDGSQGIMDTAIENFRPMSVIVIGAGFSGIYCGVRIPERLRNVKLTIYEKNAGVGGTWYENRYPGCACDIPAHSYQYTFAPNTNWSSFYAPAQEIREYLEGIVRKYSVDRFIRCSHKVVDARWDDKKAKWQVTVERVETGEVFTDEADVVISARGTLNNISWPQVPGLSDLTIPVMHSAAWDNSYDFKNKRIGIIGGGSSAIQIIPSLQKVPGTHLSCFIRSKTWIARPFGDVAMEILGIQNTTFSPEQKARFTNDPDHYLEFRTIIERDANSIHALTLKGSDFQKEAREDFTALMKERLAKKPEILKSLLPSFSVGCRRLTPGPGYLEALVEDNVDFIDTPILKASGAKLVLENGEQKDLDVLVCATGFQASAPPPFPVTGRNGITMKEKFEPFAETYLSLATDGFPNYFMMLGPNAAIGTGTLTTMMEMAGDYIIKCIRKLQKENIMKMEVQERRVKDFSRIIDEYFKKTVYLDSCSSWYRSNGGKGDRISGLWPGSALHAMECLRSPRWEDFNYVYEGEESGDQCNRLGWLGNGWSIAQTDSEEGELAHFLQPSMVDVPAEPFPENTKIYKQRPFSY</sequence>
<dbReference type="Proteomes" id="UP000235786">
    <property type="component" value="Unassembled WGS sequence"/>
</dbReference>
<dbReference type="OrthoDB" id="74360at2759"/>
<evidence type="ECO:0000256" key="1">
    <source>
        <dbReference type="ARBA" id="ARBA00010139"/>
    </source>
</evidence>
<proteinExistence type="inferred from homology"/>
<dbReference type="SUPFAM" id="SSF51905">
    <property type="entry name" value="FAD/NAD(P)-binding domain"/>
    <property type="match status" value="3"/>
</dbReference>
<reference evidence="2 3" key="1">
    <citation type="submission" date="2016-04" db="EMBL/GenBank/DDBJ databases">
        <title>A degradative enzymes factory behind the ericoid mycorrhizal symbiosis.</title>
        <authorList>
            <consortium name="DOE Joint Genome Institute"/>
            <person name="Martino E."/>
            <person name="Morin E."/>
            <person name="Grelet G."/>
            <person name="Kuo A."/>
            <person name="Kohler A."/>
            <person name="Daghino S."/>
            <person name="Barry K."/>
            <person name="Choi C."/>
            <person name="Cichocki N."/>
            <person name="Clum A."/>
            <person name="Copeland A."/>
            <person name="Hainaut M."/>
            <person name="Haridas S."/>
            <person name="Labutti K."/>
            <person name="Lindquist E."/>
            <person name="Lipzen A."/>
            <person name="Khouja H.-R."/>
            <person name="Murat C."/>
            <person name="Ohm R."/>
            <person name="Olson A."/>
            <person name="Spatafora J."/>
            <person name="Veneault-Fourrey C."/>
            <person name="Henrissat B."/>
            <person name="Grigoriev I."/>
            <person name="Martin F."/>
            <person name="Perotto S."/>
        </authorList>
    </citation>
    <scope>NUCLEOTIDE SEQUENCE [LARGE SCALE GENOMIC DNA]</scope>
    <source>
        <strain evidence="2 3">F</strain>
    </source>
</reference>
<dbReference type="PRINTS" id="PR00469">
    <property type="entry name" value="PNDRDTASEII"/>
</dbReference>
<evidence type="ECO:0000313" key="3">
    <source>
        <dbReference type="Proteomes" id="UP000235786"/>
    </source>
</evidence>
<dbReference type="AlphaFoldDB" id="A0A2J6S868"/>